<dbReference type="InterPro" id="IPR050217">
    <property type="entry name" value="Peroxiredoxin"/>
</dbReference>
<dbReference type="InterPro" id="IPR019479">
    <property type="entry name" value="Peroxiredoxin_C"/>
</dbReference>
<comment type="caution">
    <text evidence="15">The sequence shown here is derived from an EMBL/GenBank/DDBJ whole genome shotgun (WGS) entry which is preliminary data.</text>
</comment>
<feature type="signal peptide" evidence="12">
    <location>
        <begin position="1"/>
        <end position="22"/>
    </location>
</feature>
<gene>
    <name evidence="15" type="ORF">CLV93_107155</name>
    <name evidence="14" type="ORF">JCM18694_28800</name>
</gene>
<sequence length="242" mass="28104">MKKYMFLSMFLCFLLAAPSLLAEDSVRIPLIGEKAPSFTAQSTQGLINFPRDFGRSWKIIFSHPRDFTPVCSSEIMVLAQMQKDFEDLGVKLMVISSDTLMQHHHWVDAMNELRYKDQAPAKINFPLIEDNRYVIARKYGMLHRPVSTSEYARGVFVIDGKNIVRAVFFYPHSIGRNMDEIKRTVMALQTTDKEMVYTPANWYPGDDVLVPYFPYTDEELKENPSIADRFYNVGHLMHFRKE</sequence>
<dbReference type="GO" id="GO:0042744">
    <property type="term" value="P:hydrogen peroxide catabolic process"/>
    <property type="evidence" value="ECO:0007669"/>
    <property type="project" value="TreeGrafter"/>
</dbReference>
<dbReference type="InterPro" id="IPR000866">
    <property type="entry name" value="AhpC/TSA"/>
</dbReference>
<evidence type="ECO:0000313" key="17">
    <source>
        <dbReference type="Proteomes" id="UP000396862"/>
    </source>
</evidence>
<name>A0A2P8CAP2_9BACT</name>
<dbReference type="RefSeq" id="WP_106542840.1">
    <property type="nucleotide sequence ID" value="NZ_BLAU01000001.1"/>
</dbReference>
<feature type="chain" id="PRO_5015165808" description="Alkyl hydroperoxide reductase C" evidence="12">
    <location>
        <begin position="23"/>
        <end position="242"/>
    </location>
</feature>
<evidence type="ECO:0000313" key="14">
    <source>
        <dbReference type="EMBL" id="GET22634.1"/>
    </source>
</evidence>
<evidence type="ECO:0000256" key="9">
    <source>
        <dbReference type="ARBA" id="ARBA00032077"/>
    </source>
</evidence>
<dbReference type="OrthoDB" id="1118359at2"/>
<keyword evidence="5" id="KW-0575">Peroxidase</keyword>
<dbReference type="PROSITE" id="PS51352">
    <property type="entry name" value="THIOREDOXIN_2"/>
    <property type="match status" value="1"/>
</dbReference>
<reference evidence="15 16" key="1">
    <citation type="submission" date="2018-03" db="EMBL/GenBank/DDBJ databases">
        <title>Genomic Encyclopedia of Archaeal and Bacterial Type Strains, Phase II (KMG-II): from individual species to whole genera.</title>
        <authorList>
            <person name="Goeker M."/>
        </authorList>
    </citation>
    <scope>NUCLEOTIDE SEQUENCE [LARGE SCALE GENOMIC DNA]</scope>
    <source>
        <strain evidence="15 16">DSM 27267</strain>
    </source>
</reference>
<keyword evidence="6" id="KW-0049">Antioxidant</keyword>
<evidence type="ECO:0000256" key="2">
    <source>
        <dbReference type="ARBA" id="ARBA00011654"/>
    </source>
</evidence>
<evidence type="ECO:0000256" key="3">
    <source>
        <dbReference type="ARBA" id="ARBA00013021"/>
    </source>
</evidence>
<comment type="similarity">
    <text evidence="1">Belongs to the peroxiredoxin family. AhpC/Prx1 subfamily.</text>
</comment>
<dbReference type="EMBL" id="BLAU01000001">
    <property type="protein sequence ID" value="GET22634.1"/>
    <property type="molecule type" value="Genomic_DNA"/>
</dbReference>
<keyword evidence="17" id="KW-1185">Reference proteome</keyword>
<evidence type="ECO:0000256" key="10">
    <source>
        <dbReference type="ARBA" id="ARBA00047572"/>
    </source>
</evidence>
<feature type="domain" description="Thioredoxin" evidence="13">
    <location>
        <begin position="29"/>
        <end position="190"/>
    </location>
</feature>
<reference evidence="14 17" key="2">
    <citation type="submission" date="2019-10" db="EMBL/GenBank/DDBJ databases">
        <title>Prolixibacter strains distinguished by the presence of nitrate reductase genes were adept at nitrate-dependent anaerobic corrosion of metallic iron and carbon steel.</title>
        <authorList>
            <person name="Iino T."/>
            <person name="Shono N."/>
            <person name="Ito K."/>
            <person name="Nakamura R."/>
            <person name="Sueoka K."/>
            <person name="Harayama S."/>
            <person name="Ohkuma M."/>
        </authorList>
    </citation>
    <scope>NUCLEOTIDE SEQUENCE [LARGE SCALE GENOMIC DNA]</scope>
    <source>
        <strain evidence="14 17">MIC1-1</strain>
    </source>
</reference>
<dbReference type="InterPro" id="IPR036249">
    <property type="entry name" value="Thioredoxin-like_sf"/>
</dbReference>
<keyword evidence="8" id="KW-0676">Redox-active center</keyword>
<dbReference type="AlphaFoldDB" id="A0A2P8CAP2"/>
<evidence type="ECO:0000256" key="12">
    <source>
        <dbReference type="SAM" id="SignalP"/>
    </source>
</evidence>
<feature type="active site" description="Cysteine sulfenic acid (-SOH) intermediate; for peroxidase activity" evidence="11">
    <location>
        <position position="71"/>
    </location>
</feature>
<dbReference type="InterPro" id="IPR013766">
    <property type="entry name" value="Thioredoxin_domain"/>
</dbReference>
<dbReference type="GO" id="GO:0006979">
    <property type="term" value="P:response to oxidative stress"/>
    <property type="evidence" value="ECO:0007669"/>
    <property type="project" value="TreeGrafter"/>
</dbReference>
<dbReference type="Proteomes" id="UP000240621">
    <property type="component" value="Unassembled WGS sequence"/>
</dbReference>
<dbReference type="Gene3D" id="3.40.30.10">
    <property type="entry name" value="Glutaredoxin"/>
    <property type="match status" value="1"/>
</dbReference>
<dbReference type="GO" id="GO:0008379">
    <property type="term" value="F:thioredoxin peroxidase activity"/>
    <property type="evidence" value="ECO:0007669"/>
    <property type="project" value="TreeGrafter"/>
</dbReference>
<dbReference type="GO" id="GO:0005829">
    <property type="term" value="C:cytosol"/>
    <property type="evidence" value="ECO:0007669"/>
    <property type="project" value="TreeGrafter"/>
</dbReference>
<dbReference type="InterPro" id="IPR024706">
    <property type="entry name" value="Peroxiredoxin_AhpC-typ"/>
</dbReference>
<evidence type="ECO:0000313" key="15">
    <source>
        <dbReference type="EMBL" id="PSK82041.1"/>
    </source>
</evidence>
<organism evidence="15 16">
    <name type="scientific">Prolixibacter denitrificans</name>
    <dbReference type="NCBI Taxonomy" id="1541063"/>
    <lineage>
        <taxon>Bacteria</taxon>
        <taxon>Pseudomonadati</taxon>
        <taxon>Bacteroidota</taxon>
        <taxon>Bacteroidia</taxon>
        <taxon>Marinilabiliales</taxon>
        <taxon>Prolixibacteraceae</taxon>
        <taxon>Prolixibacter</taxon>
    </lineage>
</organism>
<accession>A0A2P8CAP2</accession>
<dbReference type="Proteomes" id="UP000396862">
    <property type="component" value="Unassembled WGS sequence"/>
</dbReference>
<evidence type="ECO:0000256" key="11">
    <source>
        <dbReference type="PIRSR" id="PIRSR000239-1"/>
    </source>
</evidence>
<evidence type="ECO:0000256" key="5">
    <source>
        <dbReference type="ARBA" id="ARBA00022559"/>
    </source>
</evidence>
<dbReference type="PANTHER" id="PTHR10681">
    <property type="entry name" value="THIOREDOXIN PEROXIDASE"/>
    <property type="match status" value="1"/>
</dbReference>
<dbReference type="GO" id="GO:0102039">
    <property type="term" value="F:NADH-dependent peroxiredoxin activity"/>
    <property type="evidence" value="ECO:0007669"/>
    <property type="project" value="UniProtKB-EC"/>
</dbReference>
<dbReference type="EC" id="1.11.1.26" evidence="3"/>
<evidence type="ECO:0000256" key="1">
    <source>
        <dbReference type="ARBA" id="ARBA00009796"/>
    </source>
</evidence>
<dbReference type="Pfam" id="PF00578">
    <property type="entry name" value="AhpC-TSA"/>
    <property type="match status" value="1"/>
</dbReference>
<comment type="subunit">
    <text evidence="2">Homodimer; disulfide-linked, upon oxidation. 5 homodimers assemble to form a ring-like decamer.</text>
</comment>
<comment type="catalytic activity">
    <reaction evidence="10">
        <text>a hydroperoxide + NADH + H(+) = an alcohol + NAD(+) + H2O</text>
        <dbReference type="Rhea" id="RHEA:62628"/>
        <dbReference type="ChEBI" id="CHEBI:15377"/>
        <dbReference type="ChEBI" id="CHEBI:15378"/>
        <dbReference type="ChEBI" id="CHEBI:30879"/>
        <dbReference type="ChEBI" id="CHEBI:35924"/>
        <dbReference type="ChEBI" id="CHEBI:57540"/>
        <dbReference type="ChEBI" id="CHEBI:57945"/>
        <dbReference type="EC" id="1.11.1.26"/>
    </reaction>
</comment>
<protein>
    <recommendedName>
        <fullName evidence="4">Alkyl hydroperoxide reductase C</fullName>
        <ecNumber evidence="3">1.11.1.26</ecNumber>
    </recommendedName>
    <alternativeName>
        <fullName evidence="9">Peroxiredoxin</fullName>
    </alternativeName>
</protein>
<evidence type="ECO:0000256" key="8">
    <source>
        <dbReference type="ARBA" id="ARBA00023284"/>
    </source>
</evidence>
<proteinExistence type="inferred from homology"/>
<dbReference type="Pfam" id="PF10417">
    <property type="entry name" value="1-cysPrx_C"/>
    <property type="match status" value="1"/>
</dbReference>
<evidence type="ECO:0000313" key="16">
    <source>
        <dbReference type="Proteomes" id="UP000240621"/>
    </source>
</evidence>
<keyword evidence="12" id="KW-0732">Signal</keyword>
<dbReference type="PIRSF" id="PIRSF000239">
    <property type="entry name" value="AHPC"/>
    <property type="match status" value="1"/>
</dbReference>
<dbReference type="PANTHER" id="PTHR10681:SF121">
    <property type="entry name" value="ALKYL HYDROPEROXIDE REDUCTASE C"/>
    <property type="match status" value="1"/>
</dbReference>
<keyword evidence="7" id="KW-0560">Oxidoreductase</keyword>
<dbReference type="GO" id="GO:0045454">
    <property type="term" value="P:cell redox homeostasis"/>
    <property type="evidence" value="ECO:0007669"/>
    <property type="project" value="TreeGrafter"/>
</dbReference>
<evidence type="ECO:0000259" key="13">
    <source>
        <dbReference type="PROSITE" id="PS51352"/>
    </source>
</evidence>
<dbReference type="GO" id="GO:0033554">
    <property type="term" value="P:cellular response to stress"/>
    <property type="evidence" value="ECO:0007669"/>
    <property type="project" value="TreeGrafter"/>
</dbReference>
<evidence type="ECO:0000256" key="6">
    <source>
        <dbReference type="ARBA" id="ARBA00022862"/>
    </source>
</evidence>
<dbReference type="EMBL" id="PYGC01000007">
    <property type="protein sequence ID" value="PSK82041.1"/>
    <property type="molecule type" value="Genomic_DNA"/>
</dbReference>
<dbReference type="SUPFAM" id="SSF52833">
    <property type="entry name" value="Thioredoxin-like"/>
    <property type="match status" value="1"/>
</dbReference>
<evidence type="ECO:0000256" key="7">
    <source>
        <dbReference type="ARBA" id="ARBA00023002"/>
    </source>
</evidence>
<evidence type="ECO:0000256" key="4">
    <source>
        <dbReference type="ARBA" id="ARBA00017462"/>
    </source>
</evidence>